<keyword evidence="2" id="KW-0812">Transmembrane</keyword>
<keyword evidence="3" id="KW-0732">Signal</keyword>
<dbReference type="GO" id="GO:0016020">
    <property type="term" value="C:membrane"/>
    <property type="evidence" value="ECO:0007669"/>
    <property type="project" value="UniProtKB-SubCell"/>
</dbReference>
<keyword evidence="5" id="KW-1185">Reference proteome</keyword>
<dbReference type="PANTHER" id="PTHR45651">
    <property type="entry name" value="CYCLIC NUCLEOTIDE-GATED ION CHANNEL 15-RELATED-RELATED"/>
    <property type="match status" value="1"/>
</dbReference>
<keyword evidence="1" id="KW-0406">Ion transport</keyword>
<feature type="signal peptide" evidence="3">
    <location>
        <begin position="1"/>
        <end position="27"/>
    </location>
</feature>
<evidence type="ECO:0000256" key="2">
    <source>
        <dbReference type="SAM" id="Phobius"/>
    </source>
</evidence>
<evidence type="ECO:0000256" key="3">
    <source>
        <dbReference type="SAM" id="SignalP"/>
    </source>
</evidence>
<dbReference type="Gene3D" id="1.10.287.70">
    <property type="match status" value="1"/>
</dbReference>
<dbReference type="Gramene" id="PRQ58947">
    <property type="protein sequence ID" value="PRQ58947"/>
    <property type="gene ID" value="RchiOBHm_Chr1g0364791"/>
</dbReference>
<feature type="chain" id="PRO_5015135644" evidence="3">
    <location>
        <begin position="28"/>
        <end position="221"/>
    </location>
</feature>
<dbReference type="OMA" id="GCHEHNT"/>
<dbReference type="SUPFAM" id="SSF81324">
    <property type="entry name" value="Voltage-gated potassium channels"/>
    <property type="match status" value="1"/>
</dbReference>
<feature type="transmembrane region" description="Helical" evidence="2">
    <location>
        <begin position="182"/>
        <end position="200"/>
    </location>
</feature>
<feature type="transmembrane region" description="Helical" evidence="2">
    <location>
        <begin position="62"/>
        <end position="80"/>
    </location>
</feature>
<keyword evidence="1" id="KW-0407">Ion channel</keyword>
<dbReference type="Proteomes" id="UP000238479">
    <property type="component" value="Chromosome 1"/>
</dbReference>
<reference evidence="4 5" key="1">
    <citation type="journal article" date="2018" name="Nat. Genet.">
        <title>The Rosa genome provides new insights in the design of modern roses.</title>
        <authorList>
            <person name="Bendahmane M."/>
        </authorList>
    </citation>
    <scope>NUCLEOTIDE SEQUENCE [LARGE SCALE GENOMIC DNA]</scope>
    <source>
        <strain evidence="5">cv. Old Blush</strain>
    </source>
</reference>
<name>A0A2P6SJV4_ROSCH</name>
<sequence length="221" mass="25245">MRGSRSLNMRKFMNFLVLFQYVPRVLSISLAYKEFKTSSKGKIGQLLTNGKTGLWVKGGLNFFMYILGSHVFGAFWYFFAVQRMITCWQYACRSDNECKPSTFECHDHPTSRNITLLNVACPISPANEDVYDFGIFLDALQSGIAGSKDYLQKLTNCFWWGLRNLSSLGSNLEPSTNTWENLFAVSISIIGLLLFLYLIGNLQVGDRFLYINFSLKHLQFS</sequence>
<accession>A0A2P6SJV4</accession>
<keyword evidence="1" id="KW-0813">Transport</keyword>
<comment type="caution">
    <text evidence="4">The sequence shown here is derived from an EMBL/GenBank/DDBJ whole genome shotgun (WGS) entry which is preliminary data.</text>
</comment>
<evidence type="ECO:0000313" key="5">
    <source>
        <dbReference type="Proteomes" id="UP000238479"/>
    </source>
</evidence>
<proteinExistence type="predicted"/>
<keyword evidence="2" id="KW-1133">Transmembrane helix</keyword>
<keyword evidence="2" id="KW-0472">Membrane</keyword>
<dbReference type="EMBL" id="PDCK01000039">
    <property type="protein sequence ID" value="PRQ58947.1"/>
    <property type="molecule type" value="Genomic_DNA"/>
</dbReference>
<protein>
    <submittedName>
        <fullName evidence="4">Putative Ion transport domain-containing protein</fullName>
    </submittedName>
</protein>
<evidence type="ECO:0000256" key="1">
    <source>
        <dbReference type="ARBA" id="ARBA00023303"/>
    </source>
</evidence>
<dbReference type="STRING" id="74649.A0A2P6SJV4"/>
<dbReference type="AlphaFoldDB" id="A0A2P6SJV4"/>
<organism evidence="4 5">
    <name type="scientific">Rosa chinensis</name>
    <name type="common">China rose</name>
    <dbReference type="NCBI Taxonomy" id="74649"/>
    <lineage>
        <taxon>Eukaryota</taxon>
        <taxon>Viridiplantae</taxon>
        <taxon>Streptophyta</taxon>
        <taxon>Embryophyta</taxon>
        <taxon>Tracheophyta</taxon>
        <taxon>Spermatophyta</taxon>
        <taxon>Magnoliopsida</taxon>
        <taxon>eudicotyledons</taxon>
        <taxon>Gunneridae</taxon>
        <taxon>Pentapetalae</taxon>
        <taxon>rosids</taxon>
        <taxon>fabids</taxon>
        <taxon>Rosales</taxon>
        <taxon>Rosaceae</taxon>
        <taxon>Rosoideae</taxon>
        <taxon>Rosoideae incertae sedis</taxon>
        <taxon>Rosa</taxon>
    </lineage>
</organism>
<gene>
    <name evidence="4" type="ORF">RchiOBHm_Chr1g0364791</name>
</gene>
<evidence type="ECO:0000313" key="4">
    <source>
        <dbReference type="EMBL" id="PRQ58947.1"/>
    </source>
</evidence>
<dbReference type="PANTHER" id="PTHR45651:SF68">
    <property type="entry name" value="ION TRANSPORT DOMAIN-CONTAINING PROTEIN"/>
    <property type="match status" value="1"/>
</dbReference>
<dbReference type="GO" id="GO:0034220">
    <property type="term" value="P:monoatomic ion transmembrane transport"/>
    <property type="evidence" value="ECO:0007669"/>
    <property type="project" value="UniProtKB-KW"/>
</dbReference>